<dbReference type="PROSITE" id="PS50206">
    <property type="entry name" value="RHODANESE_3"/>
    <property type="match status" value="1"/>
</dbReference>
<feature type="domain" description="Rhodanese" evidence="1">
    <location>
        <begin position="46"/>
        <end position="141"/>
    </location>
</feature>
<dbReference type="PROSITE" id="PS51257">
    <property type="entry name" value="PROKAR_LIPOPROTEIN"/>
    <property type="match status" value="1"/>
</dbReference>
<gene>
    <name evidence="2" type="ORF">H5P27_13030</name>
</gene>
<dbReference type="CDD" id="cd00158">
    <property type="entry name" value="RHOD"/>
    <property type="match status" value="1"/>
</dbReference>
<dbReference type="InterPro" id="IPR001307">
    <property type="entry name" value="Thiosulphate_STrfase_CS"/>
</dbReference>
<keyword evidence="3" id="KW-1185">Reference proteome</keyword>
<reference evidence="2 3" key="1">
    <citation type="submission" date="2020-07" db="EMBL/GenBank/DDBJ databases">
        <authorList>
            <person name="Feng X."/>
        </authorList>
    </citation>
    <scope>NUCLEOTIDE SEQUENCE [LARGE SCALE GENOMIC DNA]</scope>
    <source>
        <strain evidence="2 3">JCM23202</strain>
    </source>
</reference>
<dbReference type="Proteomes" id="UP000526501">
    <property type="component" value="Unassembled WGS sequence"/>
</dbReference>
<evidence type="ECO:0000313" key="2">
    <source>
        <dbReference type="EMBL" id="MBC2606970.1"/>
    </source>
</evidence>
<dbReference type="SUPFAM" id="SSF52821">
    <property type="entry name" value="Rhodanese/Cell cycle control phosphatase"/>
    <property type="match status" value="1"/>
</dbReference>
<dbReference type="InterPro" id="IPR001763">
    <property type="entry name" value="Rhodanese-like_dom"/>
</dbReference>
<evidence type="ECO:0000313" key="3">
    <source>
        <dbReference type="Proteomes" id="UP000526501"/>
    </source>
</evidence>
<dbReference type="EMBL" id="JACHVC010000012">
    <property type="protein sequence ID" value="MBC2606970.1"/>
    <property type="molecule type" value="Genomic_DNA"/>
</dbReference>
<dbReference type="RefSeq" id="WP_185660836.1">
    <property type="nucleotide sequence ID" value="NZ_CAWPOO010000012.1"/>
</dbReference>
<dbReference type="InterPro" id="IPR036873">
    <property type="entry name" value="Rhodanese-like_dom_sf"/>
</dbReference>
<protein>
    <submittedName>
        <fullName evidence="2">Rhodanese-like domain-containing protein</fullName>
    </submittedName>
</protein>
<organism evidence="2 3">
    <name type="scientific">Pelagicoccus albus</name>
    <dbReference type="NCBI Taxonomy" id="415222"/>
    <lineage>
        <taxon>Bacteria</taxon>
        <taxon>Pseudomonadati</taxon>
        <taxon>Verrucomicrobiota</taxon>
        <taxon>Opitutia</taxon>
        <taxon>Puniceicoccales</taxon>
        <taxon>Pelagicoccaceae</taxon>
        <taxon>Pelagicoccus</taxon>
    </lineage>
</organism>
<dbReference type="Pfam" id="PF00581">
    <property type="entry name" value="Rhodanese"/>
    <property type="match status" value="1"/>
</dbReference>
<evidence type="ECO:0000259" key="1">
    <source>
        <dbReference type="PROSITE" id="PS50206"/>
    </source>
</evidence>
<sequence>MKRALGQSFLLLLFAAVLSLACYVSFSDRLSFVDSNLELSLQDLDSLEDPVWVDARLQNDYDVSHLPGAVSVNEENWEDGFSRLLELWTPDRSIVVYCSSQSCLRSHSVAERLRVELGIEDAFALRGGWEALVEAGLTEEGGQL</sequence>
<dbReference type="AlphaFoldDB" id="A0A7X1B799"/>
<accession>A0A7X1B799</accession>
<dbReference type="SMART" id="SM00450">
    <property type="entry name" value="RHOD"/>
    <property type="match status" value="1"/>
</dbReference>
<dbReference type="GO" id="GO:0004792">
    <property type="term" value="F:thiosulfate-cyanide sulfurtransferase activity"/>
    <property type="evidence" value="ECO:0007669"/>
    <property type="project" value="InterPro"/>
</dbReference>
<name>A0A7X1B799_9BACT</name>
<dbReference type="Gene3D" id="3.40.250.10">
    <property type="entry name" value="Rhodanese-like domain"/>
    <property type="match status" value="1"/>
</dbReference>
<dbReference type="PROSITE" id="PS00380">
    <property type="entry name" value="RHODANESE_1"/>
    <property type="match status" value="1"/>
</dbReference>
<comment type="caution">
    <text evidence="2">The sequence shown here is derived from an EMBL/GenBank/DDBJ whole genome shotgun (WGS) entry which is preliminary data.</text>
</comment>
<proteinExistence type="predicted"/>